<evidence type="ECO:0000313" key="2">
    <source>
        <dbReference type="EMBL" id="MCC2128759.1"/>
    </source>
</evidence>
<dbReference type="InterPro" id="IPR038690">
    <property type="entry name" value="NusG_2_sf"/>
</dbReference>
<dbReference type="CDD" id="cd09846">
    <property type="entry name" value="DUF1312"/>
    <property type="match status" value="1"/>
</dbReference>
<dbReference type="AlphaFoldDB" id="A0AAE3ACL9"/>
<protein>
    <submittedName>
        <fullName evidence="2">NusG domain II-containing protein</fullName>
    </submittedName>
</protein>
<keyword evidence="3" id="KW-1185">Reference proteome</keyword>
<reference evidence="2" key="1">
    <citation type="submission" date="2021-10" db="EMBL/GenBank/DDBJ databases">
        <title>Anaerobic single-cell dispensing facilitates the cultivation of human gut bacteria.</title>
        <authorList>
            <person name="Afrizal A."/>
        </authorList>
    </citation>
    <scope>NUCLEOTIDE SEQUENCE</scope>
    <source>
        <strain evidence="2">CLA-AA-H272</strain>
    </source>
</reference>
<gene>
    <name evidence="2" type="ORF">LKD37_04340</name>
</gene>
<dbReference type="Proteomes" id="UP001199319">
    <property type="component" value="Unassembled WGS sequence"/>
</dbReference>
<organism evidence="2 3">
    <name type="scientific">Brotocaccenecus cirricatena</name>
    <dbReference type="NCBI Taxonomy" id="3064195"/>
    <lineage>
        <taxon>Bacteria</taxon>
        <taxon>Bacillati</taxon>
        <taxon>Bacillota</taxon>
        <taxon>Clostridia</taxon>
        <taxon>Eubacteriales</taxon>
        <taxon>Oscillospiraceae</taxon>
        <taxon>Brotocaccenecus</taxon>
    </lineage>
</organism>
<keyword evidence="1" id="KW-0812">Transmembrane</keyword>
<name>A0AAE3ACL9_9FIRM</name>
<dbReference type="Pfam" id="PF07009">
    <property type="entry name" value="NusG_II"/>
    <property type="match status" value="1"/>
</dbReference>
<dbReference type="Gene3D" id="2.60.320.10">
    <property type="entry name" value="N-utilization substance G protein NusG, insert domain"/>
    <property type="match status" value="1"/>
</dbReference>
<keyword evidence="1" id="KW-0472">Membrane</keyword>
<accession>A0AAE3ACL9</accession>
<sequence length="132" mass="13929">MRPSSPELRPTWWDGLAAAIVAALAIFTAAWYYGGLARSGPLTAAIVHRGQVVQTVELDRLTEEMTVTVEGDYHLTILLDRDGVRVAESDCPGQDCVHTGTITRAGQSIVCLPEQVVVQLSGGGSGPDAVLG</sequence>
<dbReference type="EMBL" id="JAJEPW010000008">
    <property type="protein sequence ID" value="MCC2128759.1"/>
    <property type="molecule type" value="Genomic_DNA"/>
</dbReference>
<comment type="caution">
    <text evidence="2">The sequence shown here is derived from an EMBL/GenBank/DDBJ whole genome shotgun (WGS) entry which is preliminary data.</text>
</comment>
<keyword evidence="1" id="KW-1133">Transmembrane helix</keyword>
<proteinExistence type="predicted"/>
<evidence type="ECO:0000313" key="3">
    <source>
        <dbReference type="Proteomes" id="UP001199319"/>
    </source>
</evidence>
<dbReference type="RefSeq" id="WP_302928067.1">
    <property type="nucleotide sequence ID" value="NZ_JAJEPW010000008.1"/>
</dbReference>
<feature type="transmembrane region" description="Helical" evidence="1">
    <location>
        <begin position="12"/>
        <end position="33"/>
    </location>
</feature>
<evidence type="ECO:0000256" key="1">
    <source>
        <dbReference type="SAM" id="Phobius"/>
    </source>
</evidence>